<name>A0A4R1BQB5_9ACTN</name>
<dbReference type="InterPro" id="IPR009057">
    <property type="entry name" value="Homeodomain-like_sf"/>
</dbReference>
<dbReference type="PANTHER" id="PTHR30055">
    <property type="entry name" value="HTH-TYPE TRANSCRIPTIONAL REGULATOR RUTR"/>
    <property type="match status" value="1"/>
</dbReference>
<reference evidence="4 5" key="1">
    <citation type="submission" date="2019-03" db="EMBL/GenBank/DDBJ databases">
        <title>Whole genome sequence of a novel Rubrobacter taiwanensis strain, isolated from Yellowstone National Park.</title>
        <authorList>
            <person name="Freed S."/>
            <person name="Ramaley R.F."/>
            <person name="Kyndt J.A."/>
        </authorList>
    </citation>
    <scope>NUCLEOTIDE SEQUENCE [LARGE SCALE GENOMIC DNA]</scope>
    <source>
        <strain evidence="4 5">Yellowstone</strain>
    </source>
</reference>
<dbReference type="RefSeq" id="WP_132688239.1">
    <property type="nucleotide sequence ID" value="NZ_SKBU01000006.1"/>
</dbReference>
<dbReference type="SUPFAM" id="SSF46689">
    <property type="entry name" value="Homeodomain-like"/>
    <property type="match status" value="1"/>
</dbReference>
<comment type="caution">
    <text evidence="4">The sequence shown here is derived from an EMBL/GenBank/DDBJ whole genome shotgun (WGS) entry which is preliminary data.</text>
</comment>
<dbReference type="Proteomes" id="UP000295244">
    <property type="component" value="Unassembled WGS sequence"/>
</dbReference>
<accession>A0A4R1BQB5</accession>
<dbReference type="OrthoDB" id="9806334at2"/>
<organism evidence="4 5">
    <name type="scientific">Rubrobacter taiwanensis</name>
    <dbReference type="NCBI Taxonomy" id="185139"/>
    <lineage>
        <taxon>Bacteria</taxon>
        <taxon>Bacillati</taxon>
        <taxon>Actinomycetota</taxon>
        <taxon>Rubrobacteria</taxon>
        <taxon>Rubrobacterales</taxon>
        <taxon>Rubrobacteraceae</taxon>
        <taxon>Rubrobacter</taxon>
    </lineage>
</organism>
<keyword evidence="1 2" id="KW-0238">DNA-binding</keyword>
<proteinExistence type="predicted"/>
<dbReference type="Gene3D" id="1.10.357.10">
    <property type="entry name" value="Tetracycline Repressor, domain 2"/>
    <property type="match status" value="1"/>
</dbReference>
<dbReference type="Pfam" id="PF17937">
    <property type="entry name" value="TetR_C_28"/>
    <property type="match status" value="1"/>
</dbReference>
<dbReference type="InterPro" id="IPR001647">
    <property type="entry name" value="HTH_TetR"/>
</dbReference>
<dbReference type="InterPro" id="IPR036271">
    <property type="entry name" value="Tet_transcr_reg_TetR-rel_C_sf"/>
</dbReference>
<dbReference type="GO" id="GO:0003700">
    <property type="term" value="F:DNA-binding transcription factor activity"/>
    <property type="evidence" value="ECO:0007669"/>
    <property type="project" value="TreeGrafter"/>
</dbReference>
<dbReference type="EMBL" id="SKBU01000006">
    <property type="protein sequence ID" value="TCJ19919.1"/>
    <property type="molecule type" value="Genomic_DNA"/>
</dbReference>
<dbReference type="SUPFAM" id="SSF48498">
    <property type="entry name" value="Tetracyclin repressor-like, C-terminal domain"/>
    <property type="match status" value="1"/>
</dbReference>
<dbReference type="AlphaFoldDB" id="A0A4R1BQB5"/>
<feature type="domain" description="HTH tetR-type" evidence="3">
    <location>
        <begin position="2"/>
        <end position="62"/>
    </location>
</feature>
<evidence type="ECO:0000313" key="5">
    <source>
        <dbReference type="Proteomes" id="UP000295244"/>
    </source>
</evidence>
<gene>
    <name evidence="4" type="ORF">E0L93_02905</name>
</gene>
<evidence type="ECO:0000256" key="2">
    <source>
        <dbReference type="PROSITE-ProRule" id="PRU00335"/>
    </source>
</evidence>
<dbReference type="PRINTS" id="PR00455">
    <property type="entry name" value="HTHTETR"/>
</dbReference>
<dbReference type="GO" id="GO:0000976">
    <property type="term" value="F:transcription cis-regulatory region binding"/>
    <property type="evidence" value="ECO:0007669"/>
    <property type="project" value="TreeGrafter"/>
</dbReference>
<sequence length="177" mass="19404">MQATKREILDAATRVVFREGVSGLTLEAVAREAGLSKGGLLYHYPSKEALIGGVLECYLEEFEDELERRAGEGPGSWTRAYVEATFEETFSDAEREINAGMLAAMLLNPELLEPLRERYAVWQERAANDGIEPALALLLQLAADGLWLGALLGLVRLDGEKRERVLKKMLELAGGAG</sequence>
<dbReference type="PROSITE" id="PS50977">
    <property type="entry name" value="HTH_TETR_2"/>
    <property type="match status" value="1"/>
</dbReference>
<dbReference type="Pfam" id="PF00440">
    <property type="entry name" value="TetR_N"/>
    <property type="match status" value="1"/>
</dbReference>
<evidence type="ECO:0000256" key="1">
    <source>
        <dbReference type="ARBA" id="ARBA00023125"/>
    </source>
</evidence>
<evidence type="ECO:0000259" key="3">
    <source>
        <dbReference type="PROSITE" id="PS50977"/>
    </source>
</evidence>
<evidence type="ECO:0000313" key="4">
    <source>
        <dbReference type="EMBL" id="TCJ19919.1"/>
    </source>
</evidence>
<dbReference type="InterPro" id="IPR041479">
    <property type="entry name" value="TetR_CgmR_C"/>
</dbReference>
<dbReference type="InterPro" id="IPR050109">
    <property type="entry name" value="HTH-type_TetR-like_transc_reg"/>
</dbReference>
<feature type="DNA-binding region" description="H-T-H motif" evidence="2">
    <location>
        <begin position="25"/>
        <end position="44"/>
    </location>
</feature>
<dbReference type="PANTHER" id="PTHR30055:SF148">
    <property type="entry name" value="TETR-FAMILY TRANSCRIPTIONAL REGULATOR"/>
    <property type="match status" value="1"/>
</dbReference>
<protein>
    <submittedName>
        <fullName evidence="4">TetR family transcriptional regulator</fullName>
    </submittedName>
</protein>
<keyword evidence="5" id="KW-1185">Reference proteome</keyword>